<dbReference type="Proteomes" id="UP000053424">
    <property type="component" value="Unassembled WGS sequence"/>
</dbReference>
<evidence type="ECO:0000313" key="2">
    <source>
        <dbReference type="Proteomes" id="UP000053424"/>
    </source>
</evidence>
<dbReference type="HOGENOM" id="CLU_2979342_0_0_1"/>
<name>A0A0C2XCC7_HEBCY</name>
<reference evidence="1 2" key="1">
    <citation type="submission" date="2014-04" db="EMBL/GenBank/DDBJ databases">
        <authorList>
            <consortium name="DOE Joint Genome Institute"/>
            <person name="Kuo A."/>
            <person name="Gay G."/>
            <person name="Dore J."/>
            <person name="Kohler A."/>
            <person name="Nagy L.G."/>
            <person name="Floudas D."/>
            <person name="Copeland A."/>
            <person name="Barry K.W."/>
            <person name="Cichocki N."/>
            <person name="Veneault-Fourrey C."/>
            <person name="LaButti K."/>
            <person name="Lindquist E.A."/>
            <person name="Lipzen A."/>
            <person name="Lundell T."/>
            <person name="Morin E."/>
            <person name="Murat C."/>
            <person name="Sun H."/>
            <person name="Tunlid A."/>
            <person name="Henrissat B."/>
            <person name="Grigoriev I.V."/>
            <person name="Hibbett D.S."/>
            <person name="Martin F."/>
            <person name="Nordberg H.P."/>
            <person name="Cantor M.N."/>
            <person name="Hua S.X."/>
        </authorList>
    </citation>
    <scope>NUCLEOTIDE SEQUENCE [LARGE SCALE GENOMIC DNA]</scope>
    <source>
        <strain evidence="2">h7</strain>
    </source>
</reference>
<dbReference type="EMBL" id="KN831818">
    <property type="protein sequence ID" value="KIM35583.1"/>
    <property type="molecule type" value="Genomic_DNA"/>
</dbReference>
<reference evidence="2" key="2">
    <citation type="submission" date="2015-01" db="EMBL/GenBank/DDBJ databases">
        <title>Evolutionary Origins and Diversification of the Mycorrhizal Mutualists.</title>
        <authorList>
            <consortium name="DOE Joint Genome Institute"/>
            <consortium name="Mycorrhizal Genomics Consortium"/>
            <person name="Kohler A."/>
            <person name="Kuo A."/>
            <person name="Nagy L.G."/>
            <person name="Floudas D."/>
            <person name="Copeland A."/>
            <person name="Barry K.W."/>
            <person name="Cichocki N."/>
            <person name="Veneault-Fourrey C."/>
            <person name="LaButti K."/>
            <person name="Lindquist E.A."/>
            <person name="Lipzen A."/>
            <person name="Lundell T."/>
            <person name="Morin E."/>
            <person name="Murat C."/>
            <person name="Riley R."/>
            <person name="Ohm R."/>
            <person name="Sun H."/>
            <person name="Tunlid A."/>
            <person name="Henrissat B."/>
            <person name="Grigoriev I.V."/>
            <person name="Hibbett D.S."/>
            <person name="Martin F."/>
        </authorList>
    </citation>
    <scope>NUCLEOTIDE SEQUENCE [LARGE SCALE GENOMIC DNA]</scope>
    <source>
        <strain evidence="2">h7</strain>
    </source>
</reference>
<evidence type="ECO:0000313" key="1">
    <source>
        <dbReference type="EMBL" id="KIM35583.1"/>
    </source>
</evidence>
<proteinExistence type="predicted"/>
<gene>
    <name evidence="1" type="ORF">M413DRAFT_348044</name>
</gene>
<organism evidence="1 2">
    <name type="scientific">Hebeloma cylindrosporum</name>
    <dbReference type="NCBI Taxonomy" id="76867"/>
    <lineage>
        <taxon>Eukaryota</taxon>
        <taxon>Fungi</taxon>
        <taxon>Dikarya</taxon>
        <taxon>Basidiomycota</taxon>
        <taxon>Agaricomycotina</taxon>
        <taxon>Agaricomycetes</taxon>
        <taxon>Agaricomycetidae</taxon>
        <taxon>Agaricales</taxon>
        <taxon>Agaricineae</taxon>
        <taxon>Hymenogastraceae</taxon>
        <taxon>Hebeloma</taxon>
    </lineage>
</organism>
<accession>A0A0C2XCC7</accession>
<sequence>MISQGFFWPLELTPNTVSTVKMPNRHVEQNYQNTNTKILRHLTHLTSTNQKDFDRRPQ</sequence>
<dbReference type="AlphaFoldDB" id="A0A0C2XCC7"/>
<protein>
    <submittedName>
        <fullName evidence="1">Uncharacterized protein</fullName>
    </submittedName>
</protein>
<keyword evidence="2" id="KW-1185">Reference proteome</keyword>